<comment type="caution">
    <text evidence="2">The sequence shown here is derived from an EMBL/GenBank/DDBJ whole genome shotgun (WGS) entry which is preliminary data.</text>
</comment>
<dbReference type="EMBL" id="BART01028495">
    <property type="protein sequence ID" value="GAG90718.1"/>
    <property type="molecule type" value="Genomic_DNA"/>
</dbReference>
<name>X1C2S0_9ZZZZ</name>
<organism evidence="2">
    <name type="scientific">marine sediment metagenome</name>
    <dbReference type="NCBI Taxonomy" id="412755"/>
    <lineage>
        <taxon>unclassified sequences</taxon>
        <taxon>metagenomes</taxon>
        <taxon>ecological metagenomes</taxon>
    </lineage>
</organism>
<accession>X1C2S0</accession>
<dbReference type="Gene3D" id="2.60.40.4070">
    <property type="match status" value="1"/>
</dbReference>
<feature type="non-terminal residue" evidence="2">
    <location>
        <position position="1"/>
    </location>
</feature>
<reference evidence="2" key="1">
    <citation type="journal article" date="2014" name="Front. Microbiol.">
        <title>High frequency of phylogenetically diverse reductive dehalogenase-homologous genes in deep subseafloor sedimentary metagenomes.</title>
        <authorList>
            <person name="Kawai M."/>
            <person name="Futagami T."/>
            <person name="Toyoda A."/>
            <person name="Takaki Y."/>
            <person name="Nishi S."/>
            <person name="Hori S."/>
            <person name="Arai W."/>
            <person name="Tsubouchi T."/>
            <person name="Morono Y."/>
            <person name="Uchiyama I."/>
            <person name="Ito T."/>
            <person name="Fujiyama A."/>
            <person name="Inagaki F."/>
            <person name="Takami H."/>
        </authorList>
    </citation>
    <scope>NUCLEOTIDE SEQUENCE</scope>
    <source>
        <strain evidence="2">Expedition CK06-06</strain>
    </source>
</reference>
<feature type="domain" description="FlgD/Vpr Ig-like" evidence="1">
    <location>
        <begin position="132"/>
        <end position="202"/>
    </location>
</feature>
<gene>
    <name evidence="2" type="ORF">S01H4_50224</name>
</gene>
<sequence length="215" mass="22867">PLSLQQVQGTLNELYIDIEGERVPVTNLQSNPVAVPVNTGQNNAAVIAPNESATMVVGVGVHKNPSVREIILSIADAGDVVVRDIVSGQPLGIIDVSTGQPIDGRFVSTPLVILSSNFEEYTHNYPNPFRAGSQATNIAYYLDEPGSVSIKIYDMTGTLVYRHEIASGQASATAGAQEVQWNGRNMKGEVVRNGIYVCVLSAGGNSTKFRIAVAK</sequence>
<evidence type="ECO:0000313" key="2">
    <source>
        <dbReference type="EMBL" id="GAG90718.1"/>
    </source>
</evidence>
<dbReference type="NCBIfam" id="TIGR04183">
    <property type="entry name" value="Por_Secre_tail"/>
    <property type="match status" value="1"/>
</dbReference>
<protein>
    <recommendedName>
        <fullName evidence="1">FlgD/Vpr Ig-like domain-containing protein</fullName>
    </recommendedName>
</protein>
<evidence type="ECO:0000259" key="1">
    <source>
        <dbReference type="Pfam" id="PF13860"/>
    </source>
</evidence>
<dbReference type="Pfam" id="PF13860">
    <property type="entry name" value="FlgD_ig"/>
    <property type="match status" value="1"/>
</dbReference>
<dbReference type="InterPro" id="IPR026444">
    <property type="entry name" value="Secre_tail"/>
</dbReference>
<dbReference type="AlphaFoldDB" id="X1C2S0"/>
<proteinExistence type="predicted"/>
<dbReference type="InterPro" id="IPR025965">
    <property type="entry name" value="FlgD/Vpr_Ig-like"/>
</dbReference>